<keyword evidence="3" id="KW-1185">Reference proteome</keyword>
<comment type="caution">
    <text evidence="2">The sequence shown here is derived from an EMBL/GenBank/DDBJ whole genome shotgun (WGS) entry which is preliminary data.</text>
</comment>
<reference evidence="2" key="1">
    <citation type="submission" date="2021-06" db="EMBL/GenBank/DDBJ databases">
        <title>Thalassococcus sp. CAU 1522 isolated from sea sand, Republic of Korea.</title>
        <authorList>
            <person name="Kim W."/>
        </authorList>
    </citation>
    <scope>NUCLEOTIDE SEQUENCE</scope>
    <source>
        <strain evidence="2">CAU 1522</strain>
    </source>
</reference>
<name>A0ABS6N8E5_9RHOB</name>
<evidence type="ECO:0000313" key="3">
    <source>
        <dbReference type="Proteomes" id="UP001166293"/>
    </source>
</evidence>
<evidence type="ECO:0000259" key="1">
    <source>
        <dbReference type="Pfam" id="PF13403"/>
    </source>
</evidence>
<dbReference type="RefSeq" id="WP_217778079.1">
    <property type="nucleotide sequence ID" value="NZ_JAHRWL010000001.1"/>
</dbReference>
<organism evidence="2 3">
    <name type="scientific">Thalassococcus arenae</name>
    <dbReference type="NCBI Taxonomy" id="2851652"/>
    <lineage>
        <taxon>Bacteria</taxon>
        <taxon>Pseudomonadati</taxon>
        <taxon>Pseudomonadota</taxon>
        <taxon>Alphaproteobacteria</taxon>
        <taxon>Rhodobacterales</taxon>
        <taxon>Roseobacteraceae</taxon>
        <taxon>Thalassococcus</taxon>
    </lineage>
</organism>
<protein>
    <submittedName>
        <fullName evidence="2">Hint domain-containing protein</fullName>
    </submittedName>
</protein>
<gene>
    <name evidence="2" type="ORF">KUH32_10920</name>
</gene>
<accession>A0ABS6N8E5</accession>
<evidence type="ECO:0000313" key="2">
    <source>
        <dbReference type="EMBL" id="MBV2360289.1"/>
    </source>
</evidence>
<proteinExistence type="predicted"/>
<dbReference type="Proteomes" id="UP001166293">
    <property type="component" value="Unassembled WGS sequence"/>
</dbReference>
<dbReference type="Pfam" id="PF13403">
    <property type="entry name" value="Hint_2"/>
    <property type="match status" value="1"/>
</dbReference>
<dbReference type="InterPro" id="IPR028992">
    <property type="entry name" value="Hedgehog/Intein_dom"/>
</dbReference>
<dbReference type="EMBL" id="JAHRWL010000001">
    <property type="protein sequence ID" value="MBV2360289.1"/>
    <property type="molecule type" value="Genomic_DNA"/>
</dbReference>
<sequence>MAVLGVMVASFTIEARDNEFAVATGSNVNSSPGRSRFDYPPNSTRDLVITTKDGDPDPRLFEVGDVYEVTWAGSGGGGTIVNAVVIRSDMAPGGGGGAIVFEGTDENGDLAHVVWSPDFDLENWYWTNFNPSAEPEFYTTDQNASYEHSYVCFERTVPLHTPTGLTAAGRLKVGDRVCTWGGSARAVRWIGRKKVSREGGVAVIRFDRGAIGNFAPIKLSPQHRVLIATDSTAESHGSRDVLVPAISLVDGQKVRAVTRKQVVFVHILLDRHDILIAAGAPCESLLLGAQTELVLGAAQTRELAQLTGPEGMVPCYPILRRREAQSLAAARAVPERDAALM</sequence>
<feature type="domain" description="Hedgehog/Intein (Hint)" evidence="1">
    <location>
        <begin position="151"/>
        <end position="288"/>
    </location>
</feature>